<name>A0A069RJ23_PEPLI</name>
<dbReference type="InterPro" id="IPR002852">
    <property type="entry name" value="UPF0251"/>
</dbReference>
<dbReference type="PANTHER" id="PTHR37478">
    <property type="match status" value="1"/>
</dbReference>
<gene>
    <name evidence="3" type="ORF">CLIT_5c01220</name>
</gene>
<protein>
    <recommendedName>
        <fullName evidence="2">UPF0251 protein CLIT_5c01220</fullName>
    </recommendedName>
</protein>
<reference evidence="3 4" key="1">
    <citation type="submission" date="2014-03" db="EMBL/GenBank/DDBJ databases">
        <title>Genome sequence of Clostridium litorale W6, DSM 5388.</title>
        <authorList>
            <person name="Poehlein A."/>
            <person name="Jagirdar A."/>
            <person name="Khonsari B."/>
            <person name="Chibani C.M."/>
            <person name="Gutierrez Gutierrez D.A."/>
            <person name="Davydova E."/>
            <person name="Alghaithi H.S."/>
            <person name="Nair K.P."/>
            <person name="Dhamotharan K."/>
            <person name="Chandran L."/>
            <person name="G W."/>
            <person name="Daniel R."/>
        </authorList>
    </citation>
    <scope>NUCLEOTIDE SEQUENCE [LARGE SCALE GENOMIC DNA]</scope>
    <source>
        <strain evidence="3 4">W6</strain>
    </source>
</reference>
<organism evidence="3 4">
    <name type="scientific">Peptoclostridium litorale DSM 5388</name>
    <dbReference type="NCBI Taxonomy" id="1121324"/>
    <lineage>
        <taxon>Bacteria</taxon>
        <taxon>Bacillati</taxon>
        <taxon>Bacillota</taxon>
        <taxon>Clostridia</taxon>
        <taxon>Peptostreptococcales</taxon>
        <taxon>Peptoclostridiaceae</taxon>
        <taxon>Peptoclostridium</taxon>
    </lineage>
</organism>
<keyword evidence="4" id="KW-1185">Reference proteome</keyword>
<dbReference type="RefSeq" id="WP_038262729.1">
    <property type="nucleotide sequence ID" value="NZ_FSRH01000007.1"/>
</dbReference>
<dbReference type="InterPro" id="IPR013324">
    <property type="entry name" value="RNA_pol_sigma_r3/r4-like"/>
</dbReference>
<comment type="caution">
    <text evidence="3">The sequence shown here is derived from an EMBL/GenBank/DDBJ whole genome shotgun (WGS) entry which is preliminary data.</text>
</comment>
<dbReference type="PANTHER" id="PTHR37478:SF2">
    <property type="entry name" value="UPF0251 PROTEIN TK0562"/>
    <property type="match status" value="1"/>
</dbReference>
<dbReference type="AlphaFoldDB" id="A0A069RJ23"/>
<dbReference type="EMBL" id="JJMM01000005">
    <property type="protein sequence ID" value="KDR96110.1"/>
    <property type="molecule type" value="Genomic_DNA"/>
</dbReference>
<dbReference type="Gene3D" id="1.10.10.10">
    <property type="entry name" value="Winged helix-like DNA-binding domain superfamily/Winged helix DNA-binding domain"/>
    <property type="match status" value="1"/>
</dbReference>
<dbReference type="HAMAP" id="MF_00674">
    <property type="entry name" value="UPF0251"/>
    <property type="match status" value="1"/>
</dbReference>
<evidence type="ECO:0000256" key="1">
    <source>
        <dbReference type="ARBA" id="ARBA00009350"/>
    </source>
</evidence>
<dbReference type="OrthoDB" id="280278at2"/>
<dbReference type="STRING" id="1121324.CLIT_5c01220"/>
<dbReference type="InterPro" id="IPR036388">
    <property type="entry name" value="WH-like_DNA-bd_sf"/>
</dbReference>
<evidence type="ECO:0000313" key="4">
    <source>
        <dbReference type="Proteomes" id="UP000027946"/>
    </source>
</evidence>
<proteinExistence type="inferred from homology"/>
<dbReference type="SUPFAM" id="SSF88659">
    <property type="entry name" value="Sigma3 and sigma4 domains of RNA polymerase sigma factors"/>
    <property type="match status" value="1"/>
</dbReference>
<evidence type="ECO:0000256" key="2">
    <source>
        <dbReference type="HAMAP-Rule" id="MF_00674"/>
    </source>
</evidence>
<dbReference type="Pfam" id="PF02001">
    <property type="entry name" value="DUF134"/>
    <property type="match status" value="1"/>
</dbReference>
<evidence type="ECO:0000313" key="3">
    <source>
        <dbReference type="EMBL" id="KDR96110.1"/>
    </source>
</evidence>
<comment type="similarity">
    <text evidence="1 2">Belongs to the UPF0251 family.</text>
</comment>
<dbReference type="Proteomes" id="UP000027946">
    <property type="component" value="Unassembled WGS sequence"/>
</dbReference>
<accession>A0A069RJ23</accession>
<dbReference type="eggNOG" id="COG1342">
    <property type="taxonomic scope" value="Bacteria"/>
</dbReference>
<sequence length="150" mass="17362">MPRPVKLRKVEHMPKHDYFKPLGIPKCELEEVDLKVEELEAMRLKDLEGLSQEECAGRMHISRQTFQNIIDSARKKVTGALTKGMAIKIEGGNYTFNICKFKCLDCGHEFEKAHEKKDEGCPKCGSYEIKCIRKTEFCIDRCRKLRVRGK</sequence>